<evidence type="ECO:0000256" key="4">
    <source>
        <dbReference type="ARBA" id="ARBA00022842"/>
    </source>
</evidence>
<proteinExistence type="inferred from homology"/>
<evidence type="ECO:0000313" key="6">
    <source>
        <dbReference type="Proteomes" id="UP000479043"/>
    </source>
</evidence>
<keyword evidence="5" id="KW-0378">Hydrolase</keyword>
<organism evidence="5 6">
    <name type="scientific">Thalassovita mangrovi</name>
    <dbReference type="NCBI Taxonomy" id="2692236"/>
    <lineage>
        <taxon>Bacteria</taxon>
        <taxon>Pseudomonadati</taxon>
        <taxon>Pseudomonadota</taxon>
        <taxon>Alphaproteobacteria</taxon>
        <taxon>Rhodobacterales</taxon>
        <taxon>Roseobacteraceae</taxon>
        <taxon>Thalassovita</taxon>
    </lineage>
</organism>
<dbReference type="EMBL" id="WWEN01000008">
    <property type="protein sequence ID" value="MYM56882.1"/>
    <property type="molecule type" value="Genomic_DNA"/>
</dbReference>
<gene>
    <name evidence="5" type="ORF">GR167_16315</name>
</gene>
<protein>
    <submittedName>
        <fullName evidence="5">HAD-IA family hydrolase</fullName>
    </submittedName>
</protein>
<accession>A0A6L8LU22</accession>
<keyword evidence="6" id="KW-1185">Reference proteome</keyword>
<dbReference type="RefSeq" id="WP_160974793.1">
    <property type="nucleotide sequence ID" value="NZ_WWEN01000008.1"/>
</dbReference>
<dbReference type="InterPro" id="IPR023214">
    <property type="entry name" value="HAD_sf"/>
</dbReference>
<keyword evidence="3" id="KW-0479">Metal-binding</keyword>
<evidence type="ECO:0000256" key="3">
    <source>
        <dbReference type="ARBA" id="ARBA00022723"/>
    </source>
</evidence>
<dbReference type="SUPFAM" id="SSF56784">
    <property type="entry name" value="HAD-like"/>
    <property type="match status" value="1"/>
</dbReference>
<dbReference type="PANTHER" id="PTHR46193">
    <property type="entry name" value="6-PHOSPHOGLUCONATE PHOSPHATASE"/>
    <property type="match status" value="1"/>
</dbReference>
<dbReference type="GO" id="GO:0046872">
    <property type="term" value="F:metal ion binding"/>
    <property type="evidence" value="ECO:0007669"/>
    <property type="project" value="UniProtKB-KW"/>
</dbReference>
<dbReference type="SFLD" id="SFLDG01135">
    <property type="entry name" value="C1.5.6:_HAD__Beta-PGM__Phospha"/>
    <property type="match status" value="1"/>
</dbReference>
<comment type="cofactor">
    <cofactor evidence="1">
        <name>Mg(2+)</name>
        <dbReference type="ChEBI" id="CHEBI:18420"/>
    </cofactor>
</comment>
<dbReference type="InterPro" id="IPR023198">
    <property type="entry name" value="PGP-like_dom2"/>
</dbReference>
<evidence type="ECO:0000313" key="5">
    <source>
        <dbReference type="EMBL" id="MYM56882.1"/>
    </source>
</evidence>
<comment type="similarity">
    <text evidence="2">Belongs to the HAD-like hydrolase superfamily. CbbY/CbbZ/Gph/YieH family.</text>
</comment>
<dbReference type="PANTHER" id="PTHR46193:SF10">
    <property type="entry name" value="6-PHOSPHOGLUCONATE PHOSPHATASE"/>
    <property type="match status" value="1"/>
</dbReference>
<dbReference type="InterPro" id="IPR036412">
    <property type="entry name" value="HAD-like_sf"/>
</dbReference>
<keyword evidence="4" id="KW-0460">Magnesium</keyword>
<dbReference type="Gene3D" id="3.40.50.1000">
    <property type="entry name" value="HAD superfamily/HAD-like"/>
    <property type="match status" value="1"/>
</dbReference>
<dbReference type="SFLD" id="SFLDS00003">
    <property type="entry name" value="Haloacid_Dehalogenase"/>
    <property type="match status" value="1"/>
</dbReference>
<dbReference type="AlphaFoldDB" id="A0A6L8LU22"/>
<sequence length="216" mass="22846">MTELICFDCDGVLVDSEPLAAQTTADCLSEHGIGLTQAEALALFTGKSAEAGRQIIRDTYGVELPRAFHARYDRLLFQRFQDRLLPVPGMAEALAALRLPSCVTSNSGHARLDLSLRVTGLAAHFGPRVFSAEDVARGKPAPDLFFHAARRLGVDVRHCLVIDDSPSGIAGAVAAGARAIGFTGGGHAGPDHADRLKEAGAFCTVRSAQELIPLCT</sequence>
<dbReference type="NCBIfam" id="TIGR01509">
    <property type="entry name" value="HAD-SF-IA-v3"/>
    <property type="match status" value="1"/>
</dbReference>
<reference evidence="5 6" key="1">
    <citation type="submission" date="2020-01" db="EMBL/GenBank/DDBJ databases">
        <authorList>
            <person name="Chen S."/>
        </authorList>
    </citation>
    <scope>NUCLEOTIDE SEQUENCE [LARGE SCALE GENOMIC DNA]</scope>
    <source>
        <strain evidence="5 6">GS-10</strain>
    </source>
</reference>
<dbReference type="Gene3D" id="1.10.150.240">
    <property type="entry name" value="Putative phosphatase, domain 2"/>
    <property type="match status" value="1"/>
</dbReference>
<dbReference type="Proteomes" id="UP000479043">
    <property type="component" value="Unassembled WGS sequence"/>
</dbReference>
<comment type="caution">
    <text evidence="5">The sequence shown here is derived from an EMBL/GenBank/DDBJ whole genome shotgun (WGS) entry which is preliminary data.</text>
</comment>
<name>A0A6L8LU22_9RHOB</name>
<dbReference type="InterPro" id="IPR051600">
    <property type="entry name" value="Beta-PGM-like"/>
</dbReference>
<dbReference type="SFLD" id="SFLDG01129">
    <property type="entry name" value="C1.5:_HAD__Beta-PGM__Phosphata"/>
    <property type="match status" value="1"/>
</dbReference>
<evidence type="ECO:0000256" key="2">
    <source>
        <dbReference type="ARBA" id="ARBA00006171"/>
    </source>
</evidence>
<dbReference type="InterPro" id="IPR006439">
    <property type="entry name" value="HAD-SF_hydro_IA"/>
</dbReference>
<dbReference type="GO" id="GO:0016787">
    <property type="term" value="F:hydrolase activity"/>
    <property type="evidence" value="ECO:0007669"/>
    <property type="project" value="UniProtKB-KW"/>
</dbReference>
<dbReference type="Pfam" id="PF00702">
    <property type="entry name" value="Hydrolase"/>
    <property type="match status" value="1"/>
</dbReference>
<evidence type="ECO:0000256" key="1">
    <source>
        <dbReference type="ARBA" id="ARBA00001946"/>
    </source>
</evidence>